<gene>
    <name evidence="2" type="ORF">A3F03_02945</name>
</gene>
<evidence type="ECO:0000313" key="3">
    <source>
        <dbReference type="Proteomes" id="UP000176803"/>
    </source>
</evidence>
<keyword evidence="1" id="KW-1133">Transmembrane helix</keyword>
<evidence type="ECO:0008006" key="4">
    <source>
        <dbReference type="Google" id="ProtNLM"/>
    </source>
</evidence>
<organism evidence="2 3">
    <name type="scientific">Candidatus Roizmanbacteria bacterium RIFCSPHIGHO2_12_FULL_41_11</name>
    <dbReference type="NCBI Taxonomy" id="1802052"/>
    <lineage>
        <taxon>Bacteria</taxon>
        <taxon>Candidatus Roizmaniibacteriota</taxon>
    </lineage>
</organism>
<accession>A0A1F7I4F6</accession>
<protein>
    <recommendedName>
        <fullName evidence="4">DUF4012 domain-containing protein</fullName>
    </recommendedName>
</protein>
<dbReference type="InterPro" id="IPR025101">
    <property type="entry name" value="DUF4012"/>
</dbReference>
<dbReference type="AlphaFoldDB" id="A0A1F7I4F6"/>
<keyword evidence="1" id="KW-0472">Membrane</keyword>
<dbReference type="Pfam" id="PF13196">
    <property type="entry name" value="DUF4012"/>
    <property type="match status" value="1"/>
</dbReference>
<proteinExistence type="predicted"/>
<evidence type="ECO:0000313" key="2">
    <source>
        <dbReference type="EMBL" id="OGK38223.1"/>
    </source>
</evidence>
<name>A0A1F7I4F6_9BACT</name>
<reference evidence="2 3" key="1">
    <citation type="journal article" date="2016" name="Nat. Commun.">
        <title>Thousands of microbial genomes shed light on interconnected biogeochemical processes in an aquifer system.</title>
        <authorList>
            <person name="Anantharaman K."/>
            <person name="Brown C.T."/>
            <person name="Hug L.A."/>
            <person name="Sharon I."/>
            <person name="Castelle C.J."/>
            <person name="Probst A.J."/>
            <person name="Thomas B.C."/>
            <person name="Singh A."/>
            <person name="Wilkins M.J."/>
            <person name="Karaoz U."/>
            <person name="Brodie E.L."/>
            <person name="Williams K.H."/>
            <person name="Hubbard S.S."/>
            <person name="Banfield J.F."/>
        </authorList>
    </citation>
    <scope>NUCLEOTIDE SEQUENCE [LARGE SCALE GENOMIC DNA]</scope>
</reference>
<evidence type="ECO:0000256" key="1">
    <source>
        <dbReference type="SAM" id="Phobius"/>
    </source>
</evidence>
<dbReference type="EMBL" id="MGAC01000020">
    <property type="protein sequence ID" value="OGK38223.1"/>
    <property type="molecule type" value="Genomic_DNA"/>
</dbReference>
<comment type="caution">
    <text evidence="2">The sequence shown here is derived from an EMBL/GenBank/DDBJ whole genome shotgun (WGS) entry which is preliminary data.</text>
</comment>
<sequence length="766" mass="87192">MKLRTEIASSRQKILLIAQHNSRFLQLLKSEIAKFDISIFISPDTPENLSIYSAVFFIDEAPLHLPEFVSLNPSQKFIFLLFHKTKEAQAISRYIDENRVKHLKVISLETAPSFLKDDIDSILWFAFSRSQETFLHIFHPKLTSSKKTIQPRKVAKMTFKQLIATLTKPKTLITYSFIGLAILHVLFIPPLILASFLNVWAGHALMAKNVPQSQTYATAAASSLDIGQSLYVFSRPTLLLFSIAQVPDNVFELNYATNQAVFTSIKLYNHLNPMLSALFTSQRTRNEEATFLKQKQAVLSDFSSLKDNMNIIADKMPIWNSSLKAIKKQLTDLSKTLTALNTILPHLDSLMAKNENKTYLLMFANNMELRPGGGFIGSFALVTVKNYAVVDIQIYDVYDADGQLTDHVSPPNAIAKYLNQPNWFFRDSAFSPDFYQNYQKAKFFLDNEMGIDNLDGGILLTTSAIQNLLQATGDLDIPDFQETVNKDNFYLKAQLYAESEFFPGSQQKKRFLGSVMNQLILTIADTSPLKLFEMVKKSLDEKQMVIYVDNPQVQQSFDELYWSGRTLSPTCSQNNQGNCIVDFLFPFDANLGVNKANFYITRPIALATSISEDGTISHVLTLKYKNNSFADVFPGGRYKNYLQILLPLHSTVRKITQNNTLVEEFDQRDEEYKIIGFLSEVPPQSESEIKIEYFLSQKFSRGSGTYQLVLQKQIGSPNSDFQLNIKLPSNLYVSRENFSPLVKDRRILYNTTISSDKIFIIEFYKE</sequence>
<feature type="transmembrane region" description="Helical" evidence="1">
    <location>
        <begin position="177"/>
        <end position="201"/>
    </location>
</feature>
<dbReference type="Proteomes" id="UP000176803">
    <property type="component" value="Unassembled WGS sequence"/>
</dbReference>
<keyword evidence="1" id="KW-0812">Transmembrane</keyword>